<dbReference type="EMBL" id="JADCNL010000003">
    <property type="protein sequence ID" value="KAG0489026.1"/>
    <property type="molecule type" value="Genomic_DNA"/>
</dbReference>
<keyword evidence="2" id="KW-1185">Reference proteome</keyword>
<dbReference type="Proteomes" id="UP000636800">
    <property type="component" value="Chromosome 3"/>
</dbReference>
<proteinExistence type="predicted"/>
<reference evidence="1 2" key="1">
    <citation type="journal article" date="2020" name="Nat. Food">
        <title>A phased Vanilla planifolia genome enables genetic improvement of flavour and production.</title>
        <authorList>
            <person name="Hasing T."/>
            <person name="Tang H."/>
            <person name="Brym M."/>
            <person name="Khazi F."/>
            <person name="Huang T."/>
            <person name="Chambers A.H."/>
        </authorList>
    </citation>
    <scope>NUCLEOTIDE SEQUENCE [LARGE SCALE GENOMIC DNA]</scope>
    <source>
        <tissue evidence="1">Leaf</tissue>
    </source>
</reference>
<accession>A0A835VAF7</accession>
<evidence type="ECO:0000313" key="1">
    <source>
        <dbReference type="EMBL" id="KAG0489026.1"/>
    </source>
</evidence>
<dbReference type="OrthoDB" id="5956163at2759"/>
<organism evidence="1 2">
    <name type="scientific">Vanilla planifolia</name>
    <name type="common">Vanilla</name>
    <dbReference type="NCBI Taxonomy" id="51239"/>
    <lineage>
        <taxon>Eukaryota</taxon>
        <taxon>Viridiplantae</taxon>
        <taxon>Streptophyta</taxon>
        <taxon>Embryophyta</taxon>
        <taxon>Tracheophyta</taxon>
        <taxon>Spermatophyta</taxon>
        <taxon>Magnoliopsida</taxon>
        <taxon>Liliopsida</taxon>
        <taxon>Asparagales</taxon>
        <taxon>Orchidaceae</taxon>
        <taxon>Vanilloideae</taxon>
        <taxon>Vanilleae</taxon>
        <taxon>Vanilla</taxon>
    </lineage>
</organism>
<protein>
    <submittedName>
        <fullName evidence="1">Uncharacterized protein</fullName>
    </submittedName>
</protein>
<sequence length="79" mass="8977">MGKCSEELFQIASVRKTRLFPVPKPYHPFRRQPFPRAISVGLFPADGLIYDRFTAEFTLSDVVAHRALTEPSRCIAVLL</sequence>
<name>A0A835VAF7_VANPL</name>
<dbReference type="AlphaFoldDB" id="A0A835VAF7"/>
<evidence type="ECO:0000313" key="2">
    <source>
        <dbReference type="Proteomes" id="UP000636800"/>
    </source>
</evidence>
<comment type="caution">
    <text evidence="1">The sequence shown here is derived from an EMBL/GenBank/DDBJ whole genome shotgun (WGS) entry which is preliminary data.</text>
</comment>
<gene>
    <name evidence="1" type="ORF">HPP92_007837</name>
</gene>